<dbReference type="Gene3D" id="3.30.230.30">
    <property type="entry name" value="Impact, N-terminal domain"/>
    <property type="match status" value="1"/>
</dbReference>
<protein>
    <submittedName>
        <fullName evidence="9">Yih1 protein</fullName>
    </submittedName>
</protein>
<proteinExistence type="inferred from homology"/>
<keyword evidence="5" id="KW-0810">Translation regulation</keyword>
<dbReference type="AlphaFoldDB" id="H8WWG8"/>
<dbReference type="Pfam" id="PF05773">
    <property type="entry name" value="RWD"/>
    <property type="match status" value="1"/>
</dbReference>
<dbReference type="SUPFAM" id="SSF54211">
    <property type="entry name" value="Ribosomal protein S5 domain 2-like"/>
    <property type="match status" value="1"/>
</dbReference>
<dbReference type="Pfam" id="PF01205">
    <property type="entry name" value="Impact_N"/>
    <property type="match status" value="1"/>
</dbReference>
<reference evidence="9 10" key="1">
    <citation type="journal article" date="2012" name="PLoS ONE">
        <title>Sequence and analysis of the genome of the pathogenic yeast Candida orthopsilosis.</title>
        <authorList>
            <person name="Riccombeni A."/>
            <person name="Vidanes G."/>
            <person name="Proux-Wera E."/>
            <person name="Wolfe K.H."/>
            <person name="Butler G."/>
        </authorList>
    </citation>
    <scope>NUCLEOTIDE SEQUENCE [LARGE SCALE GENOMIC DNA]</scope>
    <source>
        <strain evidence="9 10">Co 90-125</strain>
    </source>
</reference>
<feature type="region of interest" description="Disordered" evidence="7">
    <location>
        <begin position="266"/>
        <end position="285"/>
    </location>
</feature>
<dbReference type="HOGENOM" id="CLU_045276_1_0_1"/>
<accession>H8WWG8</accession>
<dbReference type="GO" id="GO:0005737">
    <property type="term" value="C:cytoplasm"/>
    <property type="evidence" value="ECO:0007669"/>
    <property type="project" value="UniProtKB-SubCell"/>
</dbReference>
<dbReference type="InterPro" id="IPR036956">
    <property type="entry name" value="Impact_N_sf"/>
</dbReference>
<keyword evidence="4" id="KW-0678">Repressor</keyword>
<dbReference type="GO" id="GO:0140469">
    <property type="term" value="P:GCN2-mediated signaling"/>
    <property type="evidence" value="ECO:0007669"/>
    <property type="project" value="TreeGrafter"/>
</dbReference>
<organism evidence="9 10">
    <name type="scientific">Candida orthopsilosis (strain 90-125)</name>
    <name type="common">Yeast</name>
    <dbReference type="NCBI Taxonomy" id="1136231"/>
    <lineage>
        <taxon>Eukaryota</taxon>
        <taxon>Fungi</taxon>
        <taxon>Dikarya</taxon>
        <taxon>Ascomycota</taxon>
        <taxon>Saccharomycotina</taxon>
        <taxon>Pichiomycetes</taxon>
        <taxon>Debaryomycetaceae</taxon>
        <taxon>Candida/Lodderomyces clade</taxon>
        <taxon>Candida</taxon>
    </lineage>
</organism>
<dbReference type="eggNOG" id="KOG3299">
    <property type="taxonomic scope" value="Eukaryota"/>
</dbReference>
<sequence length="285" mass="32273">MSIEELIDEVSAIEAIYPDSVHNEAPQIYTFAIPNHESIKIQVNFPITYPDQSPELLLLVNEEKLRYTDTTYLEKVVKSVMMKTFVSGQVLIYELLSQLQEFLDEYLKERATEAIEPSTHEELAKQPLCHETPVANKLGDVSDHTLDWTKSDVITDRRSTFVAYAKAVENLEEATSYLENLLSDKRVSKAAHNISSWRIKTKDNISYQDCDDDGETAAGGRLLHLLQMMDVWNVVVVVSRYFGGIHLGPDRFKHINTAARDAVTKGGFLPKNSKSKETSHSAKRK</sequence>
<dbReference type="PROSITE" id="PS50908">
    <property type="entry name" value="RWD"/>
    <property type="match status" value="1"/>
</dbReference>
<dbReference type="InterPro" id="IPR001498">
    <property type="entry name" value="Impact_N"/>
</dbReference>
<dbReference type="Proteomes" id="UP000005018">
    <property type="component" value="Chromosome 1"/>
</dbReference>
<dbReference type="SUPFAM" id="SSF54495">
    <property type="entry name" value="UBC-like"/>
    <property type="match status" value="1"/>
</dbReference>
<evidence type="ECO:0000256" key="3">
    <source>
        <dbReference type="ARBA" id="ARBA00022490"/>
    </source>
</evidence>
<dbReference type="PANTHER" id="PTHR16301">
    <property type="entry name" value="IMPACT-RELATED"/>
    <property type="match status" value="1"/>
</dbReference>
<dbReference type="InterPro" id="IPR020569">
    <property type="entry name" value="UPF0029_Impact_CS"/>
</dbReference>
<keyword evidence="3" id="KW-0963">Cytoplasm</keyword>
<dbReference type="InterPro" id="IPR016135">
    <property type="entry name" value="UBQ-conjugating_enzyme/RWD"/>
</dbReference>
<dbReference type="KEGG" id="cot:CORT_0A04040"/>
<dbReference type="PROSITE" id="PS00910">
    <property type="entry name" value="UPF0029"/>
    <property type="match status" value="1"/>
</dbReference>
<feature type="compositionally biased region" description="Basic and acidic residues" evidence="7">
    <location>
        <begin position="274"/>
        <end position="285"/>
    </location>
</feature>
<evidence type="ECO:0000313" key="10">
    <source>
        <dbReference type="Proteomes" id="UP000005018"/>
    </source>
</evidence>
<evidence type="ECO:0000256" key="1">
    <source>
        <dbReference type="ARBA" id="ARBA00004496"/>
    </source>
</evidence>
<dbReference type="RefSeq" id="XP_003866232.1">
    <property type="nucleotide sequence ID" value="XM_003866184.1"/>
</dbReference>
<gene>
    <name evidence="9" type="ORF">CORT_0A04040</name>
</gene>
<dbReference type="GO" id="GO:0006446">
    <property type="term" value="P:regulation of translational initiation"/>
    <property type="evidence" value="ECO:0007669"/>
    <property type="project" value="TreeGrafter"/>
</dbReference>
<dbReference type="GeneID" id="14537577"/>
<dbReference type="PANTHER" id="PTHR16301:SF25">
    <property type="entry name" value="PROTEIN IMPACT"/>
    <property type="match status" value="1"/>
</dbReference>
<evidence type="ECO:0000313" key="9">
    <source>
        <dbReference type="EMBL" id="CCG20792.1"/>
    </source>
</evidence>
<evidence type="ECO:0000256" key="5">
    <source>
        <dbReference type="ARBA" id="ARBA00022845"/>
    </source>
</evidence>
<evidence type="ECO:0000256" key="6">
    <source>
        <dbReference type="ARBA" id="ARBA00023016"/>
    </source>
</evidence>
<evidence type="ECO:0000256" key="2">
    <source>
        <dbReference type="ARBA" id="ARBA00007665"/>
    </source>
</evidence>
<keyword evidence="10" id="KW-1185">Reference proteome</keyword>
<dbReference type="EMBL" id="HE681719">
    <property type="protein sequence ID" value="CCG20792.1"/>
    <property type="molecule type" value="Genomic_DNA"/>
</dbReference>
<evidence type="ECO:0000256" key="7">
    <source>
        <dbReference type="SAM" id="MobiDB-lite"/>
    </source>
</evidence>
<keyword evidence="6" id="KW-0346">Stress response</keyword>
<comment type="subcellular location">
    <subcellularLocation>
        <location evidence="1">Cytoplasm</location>
    </subcellularLocation>
</comment>
<dbReference type="CDD" id="cd23822">
    <property type="entry name" value="RWD_ScYIH1-like"/>
    <property type="match status" value="1"/>
</dbReference>
<evidence type="ECO:0000259" key="8">
    <source>
        <dbReference type="PROSITE" id="PS50908"/>
    </source>
</evidence>
<dbReference type="InterPro" id="IPR023582">
    <property type="entry name" value="Impact"/>
</dbReference>
<dbReference type="SMART" id="SM00591">
    <property type="entry name" value="RWD"/>
    <property type="match status" value="1"/>
</dbReference>
<name>H8WWG8_CANO9</name>
<dbReference type="InterPro" id="IPR020568">
    <property type="entry name" value="Ribosomal_Su5_D2-typ_SF"/>
</dbReference>
<evidence type="ECO:0000256" key="4">
    <source>
        <dbReference type="ARBA" id="ARBA00022491"/>
    </source>
</evidence>
<feature type="domain" description="RWD" evidence="8">
    <location>
        <begin position="8"/>
        <end position="106"/>
    </location>
</feature>
<comment type="similarity">
    <text evidence="2">Belongs to the IMPACT family.</text>
</comment>
<dbReference type="InterPro" id="IPR006575">
    <property type="entry name" value="RWD_dom"/>
</dbReference>
<dbReference type="Gene3D" id="3.10.110.10">
    <property type="entry name" value="Ubiquitin Conjugating Enzyme"/>
    <property type="match status" value="1"/>
</dbReference>
<dbReference type="OrthoDB" id="69641at2759"/>